<dbReference type="EMBL" id="UINC01091468">
    <property type="protein sequence ID" value="SVC44256.1"/>
    <property type="molecule type" value="Genomic_DNA"/>
</dbReference>
<reference evidence="1" key="1">
    <citation type="submission" date="2018-05" db="EMBL/GenBank/DDBJ databases">
        <authorList>
            <person name="Lanie J.A."/>
            <person name="Ng W.-L."/>
            <person name="Kazmierczak K.M."/>
            <person name="Andrzejewski T.M."/>
            <person name="Davidsen T.M."/>
            <person name="Wayne K.J."/>
            <person name="Tettelin H."/>
            <person name="Glass J.I."/>
            <person name="Rusch D."/>
            <person name="Podicherti R."/>
            <person name="Tsui H.-C.T."/>
            <person name="Winkler M.E."/>
        </authorList>
    </citation>
    <scope>NUCLEOTIDE SEQUENCE</scope>
</reference>
<evidence type="ECO:0000313" key="1">
    <source>
        <dbReference type="EMBL" id="SVC44256.1"/>
    </source>
</evidence>
<dbReference type="CDD" id="cd00761">
    <property type="entry name" value="Glyco_tranf_GTA_type"/>
    <property type="match status" value="1"/>
</dbReference>
<name>A0A382M5V2_9ZZZZ</name>
<sequence>VEDWCLDALAGHSGAEPGLGGELSNLTVIVPSRGRPDYLLRQIRYWSSSPARLIIVDGSNRPLSGRIRSAVETHPRIDYIHDLSSFADRLCLAGGLIETPYAVMLGDDEFHLPAGLSASVETLKKNEALVGCMGQVLSFSPVGLYRRVVFARAYPSLHGYSIRHAAPADRLIAAMSEYKMATCYAVLRTPTWRKSWGAIGSWGSSPAHELQQAMAVYLLGGLATTSHVQWLRSIENPSHYVSTEESDRYIYFPEWWESPRYATEQSDFVGVLAEAVGGELGVGRDECSEWVRAGAEAFVE</sequence>
<protein>
    <recommendedName>
        <fullName evidence="2">Glycosyltransferase 2-like domain-containing protein</fullName>
    </recommendedName>
</protein>
<accession>A0A382M5V2</accession>
<proteinExistence type="predicted"/>
<dbReference type="InterPro" id="IPR029044">
    <property type="entry name" value="Nucleotide-diphossugar_trans"/>
</dbReference>
<evidence type="ECO:0008006" key="2">
    <source>
        <dbReference type="Google" id="ProtNLM"/>
    </source>
</evidence>
<organism evidence="1">
    <name type="scientific">marine metagenome</name>
    <dbReference type="NCBI Taxonomy" id="408172"/>
    <lineage>
        <taxon>unclassified sequences</taxon>
        <taxon>metagenomes</taxon>
        <taxon>ecological metagenomes</taxon>
    </lineage>
</organism>
<dbReference type="SUPFAM" id="SSF53448">
    <property type="entry name" value="Nucleotide-diphospho-sugar transferases"/>
    <property type="match status" value="1"/>
</dbReference>
<feature type="non-terminal residue" evidence="1">
    <location>
        <position position="300"/>
    </location>
</feature>
<feature type="non-terminal residue" evidence="1">
    <location>
        <position position="1"/>
    </location>
</feature>
<dbReference type="AlphaFoldDB" id="A0A382M5V2"/>
<dbReference type="NCBIfam" id="TIGR04440">
    <property type="entry name" value="glyco_TIGR04440"/>
    <property type="match status" value="1"/>
</dbReference>
<dbReference type="InterPro" id="IPR031042">
    <property type="entry name" value="Glyco_TIGR04440"/>
</dbReference>
<gene>
    <name evidence="1" type="ORF">METZ01_LOCUS297110</name>
</gene>